<proteinExistence type="inferred from homology"/>
<dbReference type="CDD" id="cd00340">
    <property type="entry name" value="GSH_Peroxidase"/>
    <property type="match status" value="1"/>
</dbReference>
<dbReference type="GO" id="GO:0004601">
    <property type="term" value="F:peroxidase activity"/>
    <property type="evidence" value="ECO:0007669"/>
    <property type="project" value="UniProtKB-KW"/>
</dbReference>
<evidence type="ECO:0000256" key="1">
    <source>
        <dbReference type="ARBA" id="ARBA00006926"/>
    </source>
</evidence>
<dbReference type="PROSITE" id="PS51355">
    <property type="entry name" value="GLUTATHIONE_PEROXID_3"/>
    <property type="match status" value="1"/>
</dbReference>
<dbReference type="PANTHER" id="PTHR11592:SF78">
    <property type="entry name" value="GLUTATHIONE PEROXIDASE"/>
    <property type="match status" value="1"/>
</dbReference>
<dbReference type="SUPFAM" id="SSF52833">
    <property type="entry name" value="Thioredoxin-like"/>
    <property type="match status" value="1"/>
</dbReference>
<reference evidence="5" key="1">
    <citation type="submission" date="2014-11" db="EMBL/GenBank/DDBJ databases">
        <authorList>
            <person name="Otto D Thomas"/>
            <person name="Naeem Raeece"/>
        </authorList>
    </citation>
    <scope>NUCLEOTIDE SEQUENCE</scope>
</reference>
<dbReference type="InterPro" id="IPR000889">
    <property type="entry name" value="Glutathione_peroxidase"/>
</dbReference>
<dbReference type="PANTHER" id="PTHR11592">
    <property type="entry name" value="GLUTATHIONE PEROXIDASE"/>
    <property type="match status" value="1"/>
</dbReference>
<dbReference type="VEuPathDB" id="CryptoDB:Cvel_12176"/>
<dbReference type="PRINTS" id="PR01011">
    <property type="entry name" value="GLUTPROXDASE"/>
</dbReference>
<dbReference type="Pfam" id="PF00255">
    <property type="entry name" value="GSHPx"/>
    <property type="match status" value="1"/>
</dbReference>
<accession>A0A0G4I992</accession>
<dbReference type="PhylomeDB" id="A0A0G4I992"/>
<organism evidence="5">
    <name type="scientific">Chromera velia CCMP2878</name>
    <dbReference type="NCBI Taxonomy" id="1169474"/>
    <lineage>
        <taxon>Eukaryota</taxon>
        <taxon>Sar</taxon>
        <taxon>Alveolata</taxon>
        <taxon>Colpodellida</taxon>
        <taxon>Chromeraceae</taxon>
        <taxon>Chromera</taxon>
    </lineage>
</organism>
<dbReference type="GO" id="GO:0006979">
    <property type="term" value="P:response to oxidative stress"/>
    <property type="evidence" value="ECO:0007669"/>
    <property type="project" value="InterPro"/>
</dbReference>
<dbReference type="EMBL" id="CDMZ01005717">
    <property type="protein sequence ID" value="CEM53690.1"/>
    <property type="molecule type" value="Genomic_DNA"/>
</dbReference>
<dbReference type="AlphaFoldDB" id="A0A0G4I992"/>
<sequence>MKNGHRVFFLLFAVSDGFRLSIEGLRRPLQHFGPSSLFASRHQPVEPLIEGADGGWEEEAALLRLSPSPAVSRRSRLSSALSVASLPILASSPFSLLPSIAEASDSSPPSGVVKSVADVPITFEDKPKKMGDFLGPKATLLVNVASACALTPGNYEDLVQMYKKYHDKGLNIVGVPSNEFAGQEPEDCPDIRKNMKARFGVEFPLIDKELVQVGPRQGALYRTLMENPGMAGRIEWNFAKFLLDKNGVPIRRYKPGVSPMESALERDVAIVLAGRKLPSKEPPRVREFY</sequence>
<protein>
    <recommendedName>
        <fullName evidence="4">Glutathione peroxidase</fullName>
    </recommendedName>
</protein>
<evidence type="ECO:0000256" key="4">
    <source>
        <dbReference type="RuleBase" id="RU000499"/>
    </source>
</evidence>
<keyword evidence="2 4" id="KW-0575">Peroxidase</keyword>
<dbReference type="InterPro" id="IPR036249">
    <property type="entry name" value="Thioredoxin-like_sf"/>
</dbReference>
<evidence type="ECO:0000256" key="3">
    <source>
        <dbReference type="ARBA" id="ARBA00023002"/>
    </source>
</evidence>
<comment type="similarity">
    <text evidence="1 4">Belongs to the glutathione peroxidase family.</text>
</comment>
<dbReference type="Gene3D" id="3.40.30.10">
    <property type="entry name" value="Glutaredoxin"/>
    <property type="match status" value="1"/>
</dbReference>
<name>A0A0G4I992_9ALVE</name>
<evidence type="ECO:0000313" key="5">
    <source>
        <dbReference type="EMBL" id="CEM53690.1"/>
    </source>
</evidence>
<gene>
    <name evidence="5" type="ORF">Cvel_12176</name>
</gene>
<keyword evidence="3 4" id="KW-0560">Oxidoreductase</keyword>
<evidence type="ECO:0000256" key="2">
    <source>
        <dbReference type="ARBA" id="ARBA00022559"/>
    </source>
</evidence>